<sequence length="536" mass="54362">MVKLQGSVPPLSADMRSLGPAPADERFDVTVLVRRRASLSADLLAPHAQGGGRSYLTRAEFAARHGASDADLDAVAAFAQRSGLVVVERRPAARSIVLSGTAGQVAAAFGTAIERVEHGAGISRRRTAPVHVPPELDGIVEGVFGIEDVPIARPHFKFSRDSAQAALAASMPAGAMADAQAAGGYTGVDMAHLYDFPPGLDGSGQCIGIIELGGGYRTTDLKAYFKTLGMKAPSVTAVSVDGGKNSPSLPWSADAEVMLDIEVAGAVAPKAHIAVYFAPNSEQGFVDAIAAAVHDDVHKPSVISISWGAPESDWTEQGLAAMDGAFQAAAALGVTVCCAAGDAGAGDQNPDNGTPDGHAHADFPASSPHVLACGGTRLTATGTTITSETVWNDDPTSSATGGGVSDVFDLPSWQAGAGVPASVNPGGRVGRGVPDVAGNASPATGYRVRVDFMTYTIGGTSAVAPLWAGLVALLNQKLAQPVGWLNPLLYGPLAGSSATRDITSGDNGGYAAKAGWDACTGWGVPVGTRLLAALEG</sequence>
<dbReference type="CDD" id="cd11377">
    <property type="entry name" value="Pro-peptidase_S53"/>
    <property type="match status" value="1"/>
</dbReference>
<proteinExistence type="predicted"/>
<reference evidence="9 10" key="1">
    <citation type="submission" date="2022-08" db="EMBL/GenBank/DDBJ databases">
        <title>Reclassification of Massilia species as members of the genera Telluria, Duganella, Pseudoduganella, Mokoshia gen. nov. and Zemynaea gen. nov. using orthogonal and non-orthogonal genome-based approaches.</title>
        <authorList>
            <person name="Bowman J.P."/>
        </authorList>
    </citation>
    <scope>NUCLEOTIDE SEQUENCE [LARGE SCALE GENOMIC DNA]</scope>
    <source>
        <strain evidence="9 10">JCM 31316</strain>
    </source>
</reference>
<dbReference type="InterPro" id="IPR000209">
    <property type="entry name" value="Peptidase_S8/S53_dom"/>
</dbReference>
<dbReference type="Proteomes" id="UP001204151">
    <property type="component" value="Unassembled WGS sequence"/>
</dbReference>
<keyword evidence="1 7" id="KW-0645">Protease</keyword>
<dbReference type="PANTHER" id="PTHR14218">
    <property type="entry name" value="PROTEASE S8 TRIPEPTIDYL PEPTIDASE I CLN2"/>
    <property type="match status" value="1"/>
</dbReference>
<evidence type="ECO:0000313" key="10">
    <source>
        <dbReference type="Proteomes" id="UP001204151"/>
    </source>
</evidence>
<feature type="binding site" evidence="7">
    <location>
        <position position="502"/>
    </location>
    <ligand>
        <name>Ca(2+)</name>
        <dbReference type="ChEBI" id="CHEBI:29108"/>
    </ligand>
</feature>
<dbReference type="PROSITE" id="PS51695">
    <property type="entry name" value="SEDOLISIN"/>
    <property type="match status" value="1"/>
</dbReference>
<dbReference type="Pfam" id="PF00082">
    <property type="entry name" value="Peptidase_S8"/>
    <property type="match status" value="1"/>
</dbReference>
<dbReference type="Gene3D" id="3.40.50.200">
    <property type="entry name" value="Peptidase S8/S53 domain"/>
    <property type="match status" value="1"/>
</dbReference>
<protein>
    <submittedName>
        <fullName evidence="9">S53 family peptidase</fullName>
    </submittedName>
</protein>
<dbReference type="InterPro" id="IPR050819">
    <property type="entry name" value="Tripeptidyl-peptidase_I"/>
</dbReference>
<dbReference type="InterPro" id="IPR030400">
    <property type="entry name" value="Sedolisin_dom"/>
</dbReference>
<feature type="binding site" evidence="7">
    <location>
        <position position="501"/>
    </location>
    <ligand>
        <name>Ca(2+)</name>
        <dbReference type="ChEBI" id="CHEBI:29108"/>
    </ligand>
</feature>
<dbReference type="SUPFAM" id="SSF54897">
    <property type="entry name" value="Protease propeptides/inhibitors"/>
    <property type="match status" value="1"/>
</dbReference>
<feature type="active site" description="Charge relay system" evidence="7">
    <location>
        <position position="256"/>
    </location>
</feature>
<evidence type="ECO:0000256" key="1">
    <source>
        <dbReference type="ARBA" id="ARBA00022670"/>
    </source>
</evidence>
<evidence type="ECO:0000256" key="2">
    <source>
        <dbReference type="ARBA" id="ARBA00022723"/>
    </source>
</evidence>
<organism evidence="9 10">
    <name type="scientific">Massilia pinisoli</name>
    <dbReference type="NCBI Taxonomy" id="1772194"/>
    <lineage>
        <taxon>Bacteria</taxon>
        <taxon>Pseudomonadati</taxon>
        <taxon>Pseudomonadota</taxon>
        <taxon>Betaproteobacteria</taxon>
        <taxon>Burkholderiales</taxon>
        <taxon>Oxalobacteraceae</taxon>
        <taxon>Telluria group</taxon>
        <taxon>Massilia</taxon>
    </lineage>
</organism>
<accession>A0ABT1ZNY9</accession>
<feature type="domain" description="Peptidase S53" evidence="8">
    <location>
        <begin position="181"/>
        <end position="536"/>
    </location>
</feature>
<feature type="active site" description="Charge relay system" evidence="7">
    <location>
        <position position="461"/>
    </location>
</feature>
<dbReference type="InterPro" id="IPR036852">
    <property type="entry name" value="Peptidase_S8/S53_dom_sf"/>
</dbReference>
<dbReference type="EMBL" id="JANUGW010000005">
    <property type="protein sequence ID" value="MCS0581610.1"/>
    <property type="molecule type" value="Genomic_DNA"/>
</dbReference>
<evidence type="ECO:0000256" key="7">
    <source>
        <dbReference type="PROSITE-ProRule" id="PRU01032"/>
    </source>
</evidence>
<keyword evidence="4 7" id="KW-0720">Serine protease</keyword>
<keyword evidence="6" id="KW-0865">Zymogen</keyword>
<dbReference type="SUPFAM" id="SSF52743">
    <property type="entry name" value="Subtilisin-like"/>
    <property type="match status" value="1"/>
</dbReference>
<dbReference type="Pfam" id="PF09286">
    <property type="entry name" value="Pro-kuma_activ"/>
    <property type="match status" value="1"/>
</dbReference>
<name>A0ABT1ZNY9_9BURK</name>
<evidence type="ECO:0000259" key="8">
    <source>
        <dbReference type="PROSITE" id="PS51695"/>
    </source>
</evidence>
<evidence type="ECO:0000256" key="5">
    <source>
        <dbReference type="ARBA" id="ARBA00022837"/>
    </source>
</evidence>
<comment type="cofactor">
    <cofactor evidence="7">
        <name>Ca(2+)</name>
        <dbReference type="ChEBI" id="CHEBI:29108"/>
    </cofactor>
    <text evidence="7">Binds 1 Ca(2+) ion per subunit.</text>
</comment>
<keyword evidence="10" id="KW-1185">Reference proteome</keyword>
<keyword evidence="5 7" id="KW-0106">Calcium</keyword>
<evidence type="ECO:0000256" key="3">
    <source>
        <dbReference type="ARBA" id="ARBA00022801"/>
    </source>
</evidence>
<feature type="active site" description="Charge relay system" evidence="7">
    <location>
        <position position="260"/>
    </location>
</feature>
<keyword evidence="3 7" id="KW-0378">Hydrolase</keyword>
<evidence type="ECO:0000313" key="9">
    <source>
        <dbReference type="EMBL" id="MCS0581610.1"/>
    </source>
</evidence>
<comment type="caution">
    <text evidence="9">The sequence shown here is derived from an EMBL/GenBank/DDBJ whole genome shotgun (WGS) entry which is preliminary data.</text>
</comment>
<evidence type="ECO:0000256" key="6">
    <source>
        <dbReference type="ARBA" id="ARBA00023145"/>
    </source>
</evidence>
<dbReference type="PANTHER" id="PTHR14218:SF15">
    <property type="entry name" value="TRIPEPTIDYL-PEPTIDASE 1"/>
    <property type="match status" value="1"/>
</dbReference>
<dbReference type="RefSeq" id="WP_258816210.1">
    <property type="nucleotide sequence ID" value="NZ_JANUGW010000005.1"/>
</dbReference>
<dbReference type="InterPro" id="IPR015366">
    <property type="entry name" value="S53_propep"/>
</dbReference>
<dbReference type="CDD" id="cd04056">
    <property type="entry name" value="Peptidases_S53"/>
    <property type="match status" value="1"/>
</dbReference>
<keyword evidence="2 7" id="KW-0479">Metal-binding</keyword>
<dbReference type="SMART" id="SM00944">
    <property type="entry name" value="Pro-kuma_activ"/>
    <property type="match status" value="1"/>
</dbReference>
<evidence type="ECO:0000256" key="4">
    <source>
        <dbReference type="ARBA" id="ARBA00022825"/>
    </source>
</evidence>
<gene>
    <name evidence="9" type="ORF">NX784_08395</name>
</gene>
<feature type="binding site" evidence="7">
    <location>
        <position position="517"/>
    </location>
    <ligand>
        <name>Ca(2+)</name>
        <dbReference type="ChEBI" id="CHEBI:29108"/>
    </ligand>
</feature>
<feature type="binding site" evidence="7">
    <location>
        <position position="515"/>
    </location>
    <ligand>
        <name>Ca(2+)</name>
        <dbReference type="ChEBI" id="CHEBI:29108"/>
    </ligand>
</feature>